<comment type="caution">
    <text evidence="2">The sequence shown here is derived from an EMBL/GenBank/DDBJ whole genome shotgun (WGS) entry which is preliminary data.</text>
</comment>
<evidence type="ECO:0000256" key="1">
    <source>
        <dbReference type="SAM" id="MobiDB-lite"/>
    </source>
</evidence>
<gene>
    <name evidence="2" type="ORF">Pcinc_033798</name>
</gene>
<feature type="region of interest" description="Disordered" evidence="1">
    <location>
        <begin position="45"/>
        <end position="91"/>
    </location>
</feature>
<organism evidence="2 3">
    <name type="scientific">Petrolisthes cinctipes</name>
    <name type="common">Flat porcelain crab</name>
    <dbReference type="NCBI Taxonomy" id="88211"/>
    <lineage>
        <taxon>Eukaryota</taxon>
        <taxon>Metazoa</taxon>
        <taxon>Ecdysozoa</taxon>
        <taxon>Arthropoda</taxon>
        <taxon>Crustacea</taxon>
        <taxon>Multicrustacea</taxon>
        <taxon>Malacostraca</taxon>
        <taxon>Eumalacostraca</taxon>
        <taxon>Eucarida</taxon>
        <taxon>Decapoda</taxon>
        <taxon>Pleocyemata</taxon>
        <taxon>Anomura</taxon>
        <taxon>Galatheoidea</taxon>
        <taxon>Porcellanidae</taxon>
        <taxon>Petrolisthes</taxon>
    </lineage>
</organism>
<keyword evidence="3" id="KW-1185">Reference proteome</keyword>
<feature type="compositionally biased region" description="Low complexity" evidence="1">
    <location>
        <begin position="70"/>
        <end position="83"/>
    </location>
</feature>
<sequence>MSEGAISQVIEEAKGQVSERGIARLHHNINTTMTSHHTNITHARPITTTSHGNTAASSHPSPLQHHHITSPHTLTPHTRTHTLAPDPVLEY</sequence>
<feature type="compositionally biased region" description="Polar residues" evidence="1">
    <location>
        <begin position="45"/>
        <end position="61"/>
    </location>
</feature>
<reference evidence="2" key="1">
    <citation type="submission" date="2023-10" db="EMBL/GenBank/DDBJ databases">
        <title>Genome assemblies of two species of porcelain crab, Petrolisthes cinctipes and Petrolisthes manimaculis (Anomura: Porcellanidae).</title>
        <authorList>
            <person name="Angst P."/>
        </authorList>
    </citation>
    <scope>NUCLEOTIDE SEQUENCE</scope>
    <source>
        <strain evidence="2">PB745_01</strain>
        <tissue evidence="2">Gill</tissue>
    </source>
</reference>
<evidence type="ECO:0000313" key="3">
    <source>
        <dbReference type="Proteomes" id="UP001286313"/>
    </source>
</evidence>
<proteinExistence type="predicted"/>
<dbReference type="AlphaFoldDB" id="A0AAE1JWS0"/>
<dbReference type="EMBL" id="JAWQEG010004810">
    <property type="protein sequence ID" value="KAK3860136.1"/>
    <property type="molecule type" value="Genomic_DNA"/>
</dbReference>
<protein>
    <submittedName>
        <fullName evidence="2">Uncharacterized protein</fullName>
    </submittedName>
</protein>
<name>A0AAE1JWS0_PETCI</name>
<accession>A0AAE1JWS0</accession>
<evidence type="ECO:0000313" key="2">
    <source>
        <dbReference type="EMBL" id="KAK3860136.1"/>
    </source>
</evidence>
<dbReference type="Proteomes" id="UP001286313">
    <property type="component" value="Unassembled WGS sequence"/>
</dbReference>